<accession>A0A0G3BCL9</accession>
<evidence type="ECO:0008006" key="3">
    <source>
        <dbReference type="Google" id="ProtNLM"/>
    </source>
</evidence>
<protein>
    <recommendedName>
        <fullName evidence="3">HutD family protein</fullName>
    </recommendedName>
</protein>
<dbReference type="Gene3D" id="2.60.120.10">
    <property type="entry name" value="Jelly Rolls"/>
    <property type="match status" value="1"/>
</dbReference>
<dbReference type="EMBL" id="CP011371">
    <property type="protein sequence ID" value="AKJ27067.1"/>
    <property type="molecule type" value="Genomic_DNA"/>
</dbReference>
<keyword evidence="2" id="KW-1185">Reference proteome</keyword>
<evidence type="ECO:0000313" key="1">
    <source>
        <dbReference type="EMBL" id="AKJ27067.1"/>
    </source>
</evidence>
<dbReference type="AlphaFoldDB" id="A0A0G3BCL9"/>
<reference evidence="1 2" key="1">
    <citation type="submission" date="2015-05" db="EMBL/GenBank/DDBJ databases">
        <authorList>
            <person name="Tang B."/>
            <person name="Yu Y."/>
        </authorList>
    </citation>
    <scope>NUCLEOTIDE SEQUENCE [LARGE SCALE GENOMIC DNA]</scope>
    <source>
        <strain evidence="1 2">DSM 7029</strain>
    </source>
</reference>
<dbReference type="KEGG" id="pbh:AAW51_0376"/>
<dbReference type="Pfam" id="PF05962">
    <property type="entry name" value="HutD"/>
    <property type="match status" value="1"/>
</dbReference>
<name>A0A0G3BCL9_9BURK</name>
<dbReference type="InterPro" id="IPR014710">
    <property type="entry name" value="RmlC-like_jellyroll"/>
</dbReference>
<proteinExistence type="predicted"/>
<gene>
    <name evidence="1" type="ORF">AAW51_0376</name>
</gene>
<evidence type="ECO:0000313" key="2">
    <source>
        <dbReference type="Proteomes" id="UP000035352"/>
    </source>
</evidence>
<sequence length="201" mass="22363">MTMPFELFDLNEIPKMPWKNGAGLMRQIAVEPRGAGYESLDWHLAWAETTKNSPFSAFPGIDRSIVLLRGAGLRLTFLEDMTMVHFNDPHKPVFFKGEAAVSAELIDGPTENLSILLRRDRFWTSATWVDKGTDIPPADGVFVLCMTGSVRLVSNDSPPLVLRAQQAALWRKGTDGIRIEPVAKPPLALAVRLLQRSLPQK</sequence>
<dbReference type="PANTHER" id="PTHR37943:SF1">
    <property type="entry name" value="PROTEIN VES"/>
    <property type="match status" value="1"/>
</dbReference>
<dbReference type="STRING" id="413882.AAW51_0376"/>
<organism evidence="1 2">
    <name type="scientific">Caldimonas brevitalea</name>
    <dbReference type="NCBI Taxonomy" id="413882"/>
    <lineage>
        <taxon>Bacteria</taxon>
        <taxon>Pseudomonadati</taxon>
        <taxon>Pseudomonadota</taxon>
        <taxon>Betaproteobacteria</taxon>
        <taxon>Burkholderiales</taxon>
        <taxon>Sphaerotilaceae</taxon>
        <taxon>Caldimonas</taxon>
    </lineage>
</organism>
<dbReference type="SUPFAM" id="SSF51182">
    <property type="entry name" value="RmlC-like cupins"/>
    <property type="match status" value="1"/>
</dbReference>
<dbReference type="PANTHER" id="PTHR37943">
    <property type="entry name" value="PROTEIN VES"/>
    <property type="match status" value="1"/>
</dbReference>
<dbReference type="InterPro" id="IPR010282">
    <property type="entry name" value="Uncharacterised_HutD/Ves"/>
</dbReference>
<dbReference type="InterPro" id="IPR011051">
    <property type="entry name" value="RmlC_Cupin_sf"/>
</dbReference>
<dbReference type="OrthoDB" id="9800082at2"/>
<dbReference type="Proteomes" id="UP000035352">
    <property type="component" value="Chromosome"/>
</dbReference>